<accession>A0ABT5UVJ6</accession>
<evidence type="ECO:0000313" key="10">
    <source>
        <dbReference type="Proteomes" id="UP001216189"/>
    </source>
</evidence>
<comment type="caution">
    <text evidence="9">The sequence shown here is derived from an EMBL/GenBank/DDBJ whole genome shotgun (WGS) entry which is preliminary data.</text>
</comment>
<proteinExistence type="inferred from homology"/>
<dbReference type="PANTHER" id="PTHR30473">
    <property type="entry name" value="PROTEIN PHOH"/>
    <property type="match status" value="1"/>
</dbReference>
<feature type="domain" description="PhoH-like protein" evidence="8">
    <location>
        <begin position="120"/>
        <end position="323"/>
    </location>
</feature>
<keyword evidence="10" id="KW-1185">Reference proteome</keyword>
<sequence length="372" mass="41701">MSNKIITLEIDLHPSDNQRLASLCGPFDDNIKHLERRLGVEINYRGHFFTIVGQTHTAAAALDIIKTLYVATAPLRGEIADIEPEQIHLAIKESGVLEQQHESSIHYGKEVVVKTKKGVIKPRTPNQAQYLMNMVTHDITFGVGPAGTGKTYLAVAAAVDALERQEIRRILLTRPAVEAGEKLGFLPGDLSQKVDPYLRPLYDALFEMLGFERVEKLIERNVIEVAPLAYMRGRTLNDAFIILDESQNTTVEQMKMFLTRIGFNSRAVITGDVTQIDLPRGAKSGLRHAIEVLSQVEEISFNFFQAEDVVRHPVVARIVNAYEQWEAQDQKQRQLHEQRRREERAAGLLSSVVSETSPAQPTSSNPHESHLS</sequence>
<keyword evidence="4" id="KW-0547">Nucleotide-binding</keyword>
<reference evidence="9 10" key="1">
    <citation type="submission" date="2023-02" db="EMBL/GenBank/DDBJ databases">
        <title>Vibrio intestini sp. nov., a close relative of Vibrio cholerae isolated from the intestine of Healthy Culter dabryi.</title>
        <authorList>
            <person name="Wu N."/>
        </authorList>
    </citation>
    <scope>NUCLEOTIDE SEQUENCE [LARGE SCALE GENOMIC DNA]</scope>
    <source>
        <strain evidence="9 10">DSL-7</strain>
    </source>
</reference>
<evidence type="ECO:0000259" key="8">
    <source>
        <dbReference type="Pfam" id="PF02562"/>
    </source>
</evidence>
<name>A0ABT5UVJ6_9VIBR</name>
<dbReference type="InterPro" id="IPR003714">
    <property type="entry name" value="PhoH"/>
</dbReference>
<dbReference type="SUPFAM" id="SSF52540">
    <property type="entry name" value="P-loop containing nucleoside triphosphate hydrolases"/>
    <property type="match status" value="1"/>
</dbReference>
<dbReference type="Pfam" id="PF02562">
    <property type="entry name" value="PhoH"/>
    <property type="match status" value="1"/>
</dbReference>
<dbReference type="Gene3D" id="3.40.50.300">
    <property type="entry name" value="P-loop containing nucleotide triphosphate hydrolases"/>
    <property type="match status" value="1"/>
</dbReference>
<dbReference type="PANTHER" id="PTHR30473:SF1">
    <property type="entry name" value="PHOH-LIKE PROTEIN"/>
    <property type="match status" value="1"/>
</dbReference>
<evidence type="ECO:0000256" key="3">
    <source>
        <dbReference type="ARBA" id="ARBA00022490"/>
    </source>
</evidence>
<comment type="subcellular location">
    <subcellularLocation>
        <location evidence="1">Cytoplasm</location>
    </subcellularLocation>
</comment>
<dbReference type="Proteomes" id="UP001216189">
    <property type="component" value="Unassembled WGS sequence"/>
</dbReference>
<protein>
    <recommendedName>
        <fullName evidence="6">PhoH-like protein</fullName>
    </recommendedName>
</protein>
<dbReference type="InterPro" id="IPR051451">
    <property type="entry name" value="PhoH2-like"/>
</dbReference>
<evidence type="ECO:0000256" key="7">
    <source>
        <dbReference type="SAM" id="MobiDB-lite"/>
    </source>
</evidence>
<dbReference type="EMBL" id="JARBFT010000001">
    <property type="protein sequence ID" value="MDE1513430.1"/>
    <property type="molecule type" value="Genomic_DNA"/>
</dbReference>
<evidence type="ECO:0000256" key="5">
    <source>
        <dbReference type="ARBA" id="ARBA00022840"/>
    </source>
</evidence>
<keyword evidence="5" id="KW-0067">ATP-binding</keyword>
<organism evidence="9 10">
    <name type="scientific">Vibrio chanodichtyis</name>
    <dbReference type="NCBI Taxonomy" id="3027932"/>
    <lineage>
        <taxon>Bacteria</taxon>
        <taxon>Pseudomonadati</taxon>
        <taxon>Pseudomonadota</taxon>
        <taxon>Gammaproteobacteria</taxon>
        <taxon>Vibrionales</taxon>
        <taxon>Vibrionaceae</taxon>
        <taxon>Vibrio</taxon>
    </lineage>
</organism>
<gene>
    <name evidence="9" type="ORF">PUN32_00195</name>
</gene>
<evidence type="ECO:0000256" key="6">
    <source>
        <dbReference type="ARBA" id="ARBA00039970"/>
    </source>
</evidence>
<evidence type="ECO:0000256" key="1">
    <source>
        <dbReference type="ARBA" id="ARBA00004496"/>
    </source>
</evidence>
<dbReference type="InterPro" id="IPR027417">
    <property type="entry name" value="P-loop_NTPase"/>
</dbReference>
<keyword evidence="3" id="KW-0963">Cytoplasm</keyword>
<evidence type="ECO:0000313" key="9">
    <source>
        <dbReference type="EMBL" id="MDE1513430.1"/>
    </source>
</evidence>
<evidence type="ECO:0000256" key="4">
    <source>
        <dbReference type="ARBA" id="ARBA00022741"/>
    </source>
</evidence>
<dbReference type="RefSeq" id="WP_274721218.1">
    <property type="nucleotide sequence ID" value="NZ_JARBFT010000001.1"/>
</dbReference>
<comment type="similarity">
    <text evidence="2">Belongs to the PhoH family.</text>
</comment>
<feature type="compositionally biased region" description="Polar residues" evidence="7">
    <location>
        <begin position="351"/>
        <end position="366"/>
    </location>
</feature>
<feature type="compositionally biased region" description="Basic and acidic residues" evidence="7">
    <location>
        <begin position="333"/>
        <end position="345"/>
    </location>
</feature>
<evidence type="ECO:0000256" key="2">
    <source>
        <dbReference type="ARBA" id="ARBA00010393"/>
    </source>
</evidence>
<feature type="region of interest" description="Disordered" evidence="7">
    <location>
        <begin position="333"/>
        <end position="372"/>
    </location>
</feature>